<accession>A0A9D4N2P0</accession>
<reference evidence="1" key="1">
    <citation type="journal article" date="2019" name="bioRxiv">
        <title>The Genome of the Zebra Mussel, Dreissena polymorpha: A Resource for Invasive Species Research.</title>
        <authorList>
            <person name="McCartney M.A."/>
            <person name="Auch B."/>
            <person name="Kono T."/>
            <person name="Mallez S."/>
            <person name="Zhang Y."/>
            <person name="Obille A."/>
            <person name="Becker A."/>
            <person name="Abrahante J.E."/>
            <person name="Garbe J."/>
            <person name="Badalamenti J.P."/>
            <person name="Herman A."/>
            <person name="Mangelson H."/>
            <person name="Liachko I."/>
            <person name="Sullivan S."/>
            <person name="Sone E.D."/>
            <person name="Koren S."/>
            <person name="Silverstein K.A.T."/>
            <person name="Beckman K.B."/>
            <person name="Gohl D.M."/>
        </authorList>
    </citation>
    <scope>NUCLEOTIDE SEQUENCE</scope>
    <source>
        <strain evidence="1">Duluth1</strain>
        <tissue evidence="1">Whole animal</tissue>
    </source>
</reference>
<evidence type="ECO:0000313" key="2">
    <source>
        <dbReference type="Proteomes" id="UP000828390"/>
    </source>
</evidence>
<keyword evidence="2" id="KW-1185">Reference proteome</keyword>
<proteinExistence type="predicted"/>
<evidence type="ECO:0000313" key="1">
    <source>
        <dbReference type="EMBL" id="KAH3888513.1"/>
    </source>
</evidence>
<name>A0A9D4N2P0_DREPO</name>
<organism evidence="1 2">
    <name type="scientific">Dreissena polymorpha</name>
    <name type="common">Zebra mussel</name>
    <name type="synonym">Mytilus polymorpha</name>
    <dbReference type="NCBI Taxonomy" id="45954"/>
    <lineage>
        <taxon>Eukaryota</taxon>
        <taxon>Metazoa</taxon>
        <taxon>Spiralia</taxon>
        <taxon>Lophotrochozoa</taxon>
        <taxon>Mollusca</taxon>
        <taxon>Bivalvia</taxon>
        <taxon>Autobranchia</taxon>
        <taxon>Heteroconchia</taxon>
        <taxon>Euheterodonta</taxon>
        <taxon>Imparidentia</taxon>
        <taxon>Neoheterodontei</taxon>
        <taxon>Myida</taxon>
        <taxon>Dreissenoidea</taxon>
        <taxon>Dreissenidae</taxon>
        <taxon>Dreissena</taxon>
    </lineage>
</organism>
<sequence>MTELIKEDGEDVFANSVLVRRDMVTGTNSFNIGQYLRARNICPSSLRIELGDNGRLIYGGFITLQFRHTEFTVENGSREIMAMMLPQKINACTHEIKKITVHPQDRDHRESQTQVVCHLNPSAYLAVYPNISPTTLKKPELLEMQ</sequence>
<reference evidence="1" key="2">
    <citation type="submission" date="2020-11" db="EMBL/GenBank/DDBJ databases">
        <authorList>
            <person name="McCartney M.A."/>
            <person name="Auch B."/>
            <person name="Kono T."/>
            <person name="Mallez S."/>
            <person name="Becker A."/>
            <person name="Gohl D.M."/>
            <person name="Silverstein K.A.T."/>
            <person name="Koren S."/>
            <person name="Bechman K.B."/>
            <person name="Herman A."/>
            <person name="Abrahante J.E."/>
            <person name="Garbe J."/>
        </authorList>
    </citation>
    <scope>NUCLEOTIDE SEQUENCE</scope>
    <source>
        <strain evidence="1">Duluth1</strain>
        <tissue evidence="1">Whole animal</tissue>
    </source>
</reference>
<dbReference type="EMBL" id="JAIWYP010000001">
    <property type="protein sequence ID" value="KAH3888513.1"/>
    <property type="molecule type" value="Genomic_DNA"/>
</dbReference>
<dbReference type="Proteomes" id="UP000828390">
    <property type="component" value="Unassembled WGS sequence"/>
</dbReference>
<dbReference type="AlphaFoldDB" id="A0A9D4N2P0"/>
<protein>
    <submittedName>
        <fullName evidence="1">Uncharacterized protein</fullName>
    </submittedName>
</protein>
<comment type="caution">
    <text evidence="1">The sequence shown here is derived from an EMBL/GenBank/DDBJ whole genome shotgun (WGS) entry which is preliminary data.</text>
</comment>
<gene>
    <name evidence="1" type="ORF">DPMN_012549</name>
</gene>